<dbReference type="GO" id="GO:0004805">
    <property type="term" value="F:trehalose-phosphatase activity"/>
    <property type="evidence" value="ECO:0007669"/>
    <property type="project" value="TreeGrafter"/>
</dbReference>
<evidence type="ECO:0000313" key="3">
    <source>
        <dbReference type="EMBL" id="EGB08738.1"/>
    </source>
</evidence>
<dbReference type="GO" id="GO:0005829">
    <property type="term" value="C:cytosol"/>
    <property type="evidence" value="ECO:0007669"/>
    <property type="project" value="TreeGrafter"/>
</dbReference>
<dbReference type="InParanoid" id="F0Y8C5"/>
<gene>
    <name evidence="3" type="primary">TPP</name>
    <name evidence="3" type="ORF">AURANDRAFT_53568</name>
</gene>
<dbReference type="Proteomes" id="UP000002729">
    <property type="component" value="Unassembled WGS sequence"/>
</dbReference>
<dbReference type="EMBL" id="GL833127">
    <property type="protein sequence ID" value="EGB08738.1"/>
    <property type="molecule type" value="Genomic_DNA"/>
</dbReference>
<comment type="similarity">
    <text evidence="1">In the N-terminal section; belongs to the glycosyltransferase 20 family.</text>
</comment>
<dbReference type="GO" id="GO:0005992">
    <property type="term" value="P:trehalose biosynthetic process"/>
    <property type="evidence" value="ECO:0007669"/>
    <property type="project" value="InterPro"/>
</dbReference>
<dbReference type="RefSeq" id="XP_009036724.1">
    <property type="nucleotide sequence ID" value="XM_009038476.1"/>
</dbReference>
<evidence type="ECO:0000256" key="1">
    <source>
        <dbReference type="ARBA" id="ARBA00005409"/>
    </source>
</evidence>
<dbReference type="Gene3D" id="3.40.50.2000">
    <property type="entry name" value="Glycogen Phosphorylase B"/>
    <property type="match status" value="2"/>
</dbReference>
<comment type="similarity">
    <text evidence="2">In the C-terminal section; belongs to the trehalose phosphatase family.</text>
</comment>
<reference evidence="3 4" key="1">
    <citation type="journal article" date="2011" name="Proc. Natl. Acad. Sci. U.S.A.">
        <title>Niche of harmful alga Aureococcus anophagefferens revealed through ecogenomics.</title>
        <authorList>
            <person name="Gobler C.J."/>
            <person name="Berry D.L."/>
            <person name="Dyhrman S.T."/>
            <person name="Wilhelm S.W."/>
            <person name="Salamov A."/>
            <person name="Lobanov A.V."/>
            <person name="Zhang Y."/>
            <person name="Collier J.L."/>
            <person name="Wurch L.L."/>
            <person name="Kustka A.B."/>
            <person name="Dill B.D."/>
            <person name="Shah M."/>
            <person name="VerBerkmoes N.C."/>
            <person name="Kuo A."/>
            <person name="Terry A."/>
            <person name="Pangilinan J."/>
            <person name="Lindquist E.A."/>
            <person name="Lucas S."/>
            <person name="Paulsen I.T."/>
            <person name="Hattenrath-Lehmann T.K."/>
            <person name="Talmage S.C."/>
            <person name="Walker E.A."/>
            <person name="Koch F."/>
            <person name="Burson A.M."/>
            <person name="Marcoval M.A."/>
            <person name="Tang Y.Z."/>
            <person name="Lecleir G.R."/>
            <person name="Coyne K.J."/>
            <person name="Berg G.M."/>
            <person name="Bertrand E.M."/>
            <person name="Saito M.A."/>
            <person name="Gladyshev V.N."/>
            <person name="Grigoriev I.V."/>
        </authorList>
    </citation>
    <scope>NUCLEOTIDE SEQUENCE [LARGE SCALE GENOMIC DNA]</scope>
    <source>
        <strain evidence="4">CCMP 1984</strain>
    </source>
</reference>
<evidence type="ECO:0000313" key="4">
    <source>
        <dbReference type="Proteomes" id="UP000002729"/>
    </source>
</evidence>
<dbReference type="PANTHER" id="PTHR10788">
    <property type="entry name" value="TREHALOSE-6-PHOSPHATE SYNTHASE"/>
    <property type="match status" value="1"/>
</dbReference>
<dbReference type="eggNOG" id="KOG1050">
    <property type="taxonomic scope" value="Eukaryota"/>
</dbReference>
<dbReference type="GeneID" id="20222313"/>
<dbReference type="CDD" id="cd03788">
    <property type="entry name" value="GT20_TPS"/>
    <property type="match status" value="1"/>
</dbReference>
<dbReference type="OMA" id="VHPMPIE"/>
<accession>F0Y8C5</accession>
<name>F0Y8C5_AURAN</name>
<dbReference type="Pfam" id="PF02358">
    <property type="entry name" value="Trehalose_PPase"/>
    <property type="match status" value="1"/>
</dbReference>
<dbReference type="NCBIfam" id="TIGR00685">
    <property type="entry name" value="T6PP"/>
    <property type="match status" value="1"/>
</dbReference>
<dbReference type="InterPro" id="IPR003337">
    <property type="entry name" value="Trehalose_PPase"/>
</dbReference>
<sequence length="677" mass="74586">MMTRDATLVGARATDQYEAYLSVNQLYLEAVAAEYVEGDLVLVHDYELMLLPAMLRSRFPEISCGYFCNCPFPSTEFYRMLPAREALLRGALGADLVSFNHFDYVRHFLNACMRVLGLESLPSRLEYNGRLVTVSICPAGIAPEAFEVNTDSELSVAVRGRADQMRAGPFRHRKVLLSLDALDMSKGIPQRLLALEALLEFRPEWRGRAILVLAARDRGRVVDAQLRKAVDGLVGHVNGRFGRADYCPVHYLKHTLTRVEKLALYSLADVALVASVREGINLSAMEFVAVQNAFAECERRYDPGVLVYSEFAGCATSFEDGALVVNPHDTDGVAQSLHAALTMTSTTKQVRHHKLARYVNTYTAELWSNRLVKELRQAREKAAAYEQLLPLDVAQLRSFYERSRRRLLVFEYDGTLAPHASLPQLAQPPPALAATLAQLCADPHNTVYVLSGRSPSDLDEWLGSSCPRLGLVAEMGFRLKRAPRCALPSDVNPGVDTTWVVEVAPILESFTRQTPGSFLEANGSCVTWHYRDADPDFGDAQAKNLILHLEVVAENRPVKCSMSATKRQISLQPARVSKGRALRSAVGVDMDAYDLVFVVGGEADEDVFELFEGSSHSFTVSVGRHLSRASFFLDDEEVLPTLQTLAAVSNLSIAPNPASFLTSNTSFATAPDSPAAP</sequence>
<dbReference type="OrthoDB" id="755951at2759"/>
<keyword evidence="4" id="KW-1185">Reference proteome</keyword>
<dbReference type="Pfam" id="PF00982">
    <property type="entry name" value="Glyco_transf_20"/>
    <property type="match status" value="1"/>
</dbReference>
<proteinExistence type="inferred from homology"/>
<dbReference type="AlphaFoldDB" id="F0Y8C5"/>
<dbReference type="InterPro" id="IPR006379">
    <property type="entry name" value="HAD-SF_hydro_IIB"/>
</dbReference>
<dbReference type="KEGG" id="aaf:AURANDRAFT_53568"/>
<protein>
    <submittedName>
        <fullName evidence="3">Uncharacterized protein TPP</fullName>
    </submittedName>
</protein>
<dbReference type="GO" id="GO:0003825">
    <property type="term" value="F:alpha,alpha-trehalose-phosphate synthase (UDP-forming) activity"/>
    <property type="evidence" value="ECO:0007669"/>
    <property type="project" value="TreeGrafter"/>
</dbReference>
<organism evidence="4">
    <name type="scientific">Aureococcus anophagefferens</name>
    <name type="common">Harmful bloom alga</name>
    <dbReference type="NCBI Taxonomy" id="44056"/>
    <lineage>
        <taxon>Eukaryota</taxon>
        <taxon>Sar</taxon>
        <taxon>Stramenopiles</taxon>
        <taxon>Ochrophyta</taxon>
        <taxon>Pelagophyceae</taxon>
        <taxon>Pelagomonadales</taxon>
        <taxon>Pelagomonadaceae</taxon>
        <taxon>Aureococcus</taxon>
    </lineage>
</organism>
<dbReference type="NCBIfam" id="TIGR01484">
    <property type="entry name" value="HAD-SF-IIB"/>
    <property type="match status" value="1"/>
</dbReference>
<dbReference type="InterPro" id="IPR001830">
    <property type="entry name" value="Glyco_trans_20"/>
</dbReference>
<dbReference type="SUPFAM" id="SSF56784">
    <property type="entry name" value="HAD-like"/>
    <property type="match status" value="1"/>
</dbReference>
<evidence type="ECO:0000256" key="2">
    <source>
        <dbReference type="ARBA" id="ARBA00006330"/>
    </source>
</evidence>
<dbReference type="SUPFAM" id="SSF53756">
    <property type="entry name" value="UDP-Glycosyltransferase/glycogen phosphorylase"/>
    <property type="match status" value="1"/>
</dbReference>
<dbReference type="Gene3D" id="3.40.50.1000">
    <property type="entry name" value="HAD superfamily/HAD-like"/>
    <property type="match status" value="1"/>
</dbReference>
<dbReference type="PANTHER" id="PTHR10788:SF106">
    <property type="entry name" value="BCDNA.GH08860"/>
    <property type="match status" value="1"/>
</dbReference>
<dbReference type="InterPro" id="IPR036412">
    <property type="entry name" value="HAD-like_sf"/>
</dbReference>
<dbReference type="Gene3D" id="3.30.70.1020">
    <property type="entry name" value="Trehalose-6-phosphate phosphatase related protein, domain 2"/>
    <property type="match status" value="1"/>
</dbReference>
<dbReference type="InterPro" id="IPR023214">
    <property type="entry name" value="HAD_sf"/>
</dbReference>